<evidence type="ECO:0000259" key="1">
    <source>
        <dbReference type="Pfam" id="PF00149"/>
    </source>
</evidence>
<dbReference type="PANTHER" id="PTHR46546">
    <property type="entry name" value="SHEWANELLA-LIKE PROTEIN PHOSPHATASE 1"/>
    <property type="match status" value="1"/>
</dbReference>
<dbReference type="SUPFAM" id="SSF56300">
    <property type="entry name" value="Metallo-dependent phosphatases"/>
    <property type="match status" value="1"/>
</dbReference>
<comment type="caution">
    <text evidence="2">The sequence shown here is derived from an EMBL/GenBank/DDBJ whole genome shotgun (WGS) entry which is preliminary data.</text>
</comment>
<dbReference type="EMBL" id="JAVRHV010000004">
    <property type="protein sequence ID" value="MDT0553421.1"/>
    <property type="molecule type" value="Genomic_DNA"/>
</dbReference>
<dbReference type="Pfam" id="PF00149">
    <property type="entry name" value="Metallophos"/>
    <property type="match status" value="1"/>
</dbReference>
<evidence type="ECO:0000313" key="3">
    <source>
        <dbReference type="Proteomes" id="UP001252186"/>
    </source>
</evidence>
<feature type="domain" description="Calcineurin-like phosphoesterase" evidence="1">
    <location>
        <begin position="128"/>
        <end position="356"/>
    </location>
</feature>
<name>A0ABU2Y6I3_9FLAO</name>
<proteinExistence type="predicted"/>
<accession>A0ABU2Y6I3</accession>
<dbReference type="PANTHER" id="PTHR46546:SF4">
    <property type="entry name" value="SHEWANELLA-LIKE PROTEIN PHOSPHATASE 1"/>
    <property type="match status" value="1"/>
</dbReference>
<protein>
    <submittedName>
        <fullName evidence="2">Metallophosphoesterase</fullName>
    </submittedName>
</protein>
<dbReference type="RefSeq" id="WP_311593435.1">
    <property type="nucleotide sequence ID" value="NZ_JAVRHV010000004.1"/>
</dbReference>
<evidence type="ECO:0000313" key="2">
    <source>
        <dbReference type="EMBL" id="MDT0553421.1"/>
    </source>
</evidence>
<dbReference type="Gene3D" id="3.60.21.10">
    <property type="match status" value="1"/>
</dbReference>
<dbReference type="Proteomes" id="UP001252186">
    <property type="component" value="Unassembled WGS sequence"/>
</dbReference>
<dbReference type="InterPro" id="IPR004843">
    <property type="entry name" value="Calcineurin-like_PHP"/>
</dbReference>
<keyword evidence="3" id="KW-1185">Reference proteome</keyword>
<reference evidence="2 3" key="1">
    <citation type="submission" date="2023-09" db="EMBL/GenBank/DDBJ databases">
        <authorList>
            <person name="Rey-Velasco X."/>
        </authorList>
    </citation>
    <scope>NUCLEOTIDE SEQUENCE [LARGE SCALE GENOMIC DNA]</scope>
    <source>
        <strain evidence="2 3">P050</strain>
    </source>
</reference>
<dbReference type="InterPro" id="IPR029052">
    <property type="entry name" value="Metallo-depent_PP-like"/>
</dbReference>
<gene>
    <name evidence="2" type="ORF">RM519_09215</name>
</gene>
<sequence>MQYPKRVVLLITCLVAIGLISFTNTKPIQNKLDYSGTNGLFIEYKDGLQIKWITNKEDSGHIILRTLDNTVIKKGQTSSSRSHSFNVNHTIDEPIFLEIGGENSEKQTIKLRPKSKLENAIYRNVDSIYVVGDVHGRYNQLTNLLQKSNLINSDLEWIGGKAHLVFLGDLFDRGDDVTKVLWFIYELEEKARLKGGKVHVVLGNHEIMVMSKDLRYLSRKEASIPFAHGVTYDYLFHPNKSLLGTWLSKKASVIKIDNAILAHGGIVDLGNPSINDFNKTTAEYIQKEAFLDLMEEHADSTKYEVDEWETIRNHFYHPDSPFWYRGYVYQDTLAPQLNAMLRKYKAKLHVVAHTPQETITERYKGKLLTTDLNDAATELLLLVRDKKKYKRFKSNSLGEVSKLN</sequence>
<organism evidence="2 3">
    <name type="scientific">Urechidicola vernalis</name>
    <dbReference type="NCBI Taxonomy" id="3075600"/>
    <lineage>
        <taxon>Bacteria</taxon>
        <taxon>Pseudomonadati</taxon>
        <taxon>Bacteroidota</taxon>
        <taxon>Flavobacteriia</taxon>
        <taxon>Flavobacteriales</taxon>
        <taxon>Flavobacteriaceae</taxon>
        <taxon>Urechidicola</taxon>
    </lineage>
</organism>